<reference evidence="1 2" key="1">
    <citation type="journal article" date="2021" name="Microorganisms">
        <title>Genome Evolution of Filamentous Cyanobacterium Nostoc Species: From Facultative Symbiosis to Free Living.</title>
        <authorList>
            <person name="Huo D."/>
            <person name="Li H."/>
            <person name="Cai F."/>
            <person name="Guo X."/>
            <person name="Qiao Z."/>
            <person name="Wang W."/>
            <person name="Yu G."/>
            <person name="Li R."/>
        </authorList>
    </citation>
    <scope>NUCLEOTIDE SEQUENCE [LARGE SCALE GENOMIC DNA]</scope>
    <source>
        <strain evidence="1 2">CHAB 5714</strain>
    </source>
</reference>
<dbReference type="Proteomes" id="UP001199525">
    <property type="component" value="Unassembled WGS sequence"/>
</dbReference>
<name>A0ABS8IJE9_9NOSO</name>
<evidence type="ECO:0000313" key="2">
    <source>
        <dbReference type="Proteomes" id="UP001199525"/>
    </source>
</evidence>
<keyword evidence="2" id="KW-1185">Reference proteome</keyword>
<dbReference type="EMBL" id="JAIVFQ010000117">
    <property type="protein sequence ID" value="MCC5604263.1"/>
    <property type="molecule type" value="Genomic_DNA"/>
</dbReference>
<evidence type="ECO:0000313" key="1">
    <source>
        <dbReference type="EMBL" id="MCC5604263.1"/>
    </source>
</evidence>
<dbReference type="RefSeq" id="WP_229490091.1">
    <property type="nucleotide sequence ID" value="NZ_JAIVFQ010000117.1"/>
</dbReference>
<comment type="caution">
    <text evidence="1">The sequence shown here is derived from an EMBL/GenBank/DDBJ whole genome shotgun (WGS) entry which is preliminary data.</text>
</comment>
<proteinExistence type="predicted"/>
<protein>
    <submittedName>
        <fullName evidence="1">Uncharacterized protein</fullName>
    </submittedName>
</protein>
<organism evidence="1 2">
    <name type="scientific">Nostoc favosum CHAB5714</name>
    <dbReference type="NCBI Taxonomy" id="2780399"/>
    <lineage>
        <taxon>Bacteria</taxon>
        <taxon>Bacillati</taxon>
        <taxon>Cyanobacteriota</taxon>
        <taxon>Cyanophyceae</taxon>
        <taxon>Nostocales</taxon>
        <taxon>Nostocaceae</taxon>
        <taxon>Nostoc</taxon>
        <taxon>Nostoc favosum</taxon>
    </lineage>
</organism>
<gene>
    <name evidence="1" type="ORF">LC586_35150</name>
</gene>
<accession>A0ABS8IJE9</accession>
<sequence>MTKKLSKQEKQEIDSLKRRIRASWLVEIQKELIKRDQNALLIDLENCHLFERMTPQQAVDAVIKLREAKQEYDSTGNKATY</sequence>